<evidence type="ECO:0000256" key="4">
    <source>
        <dbReference type="ARBA" id="ARBA00022723"/>
    </source>
</evidence>
<evidence type="ECO:0000313" key="14">
    <source>
        <dbReference type="Proteomes" id="UP000006860"/>
    </source>
</evidence>
<dbReference type="Proteomes" id="UP000006860">
    <property type="component" value="Chromosome"/>
</dbReference>
<dbReference type="STRING" id="756272.Plabr_2264"/>
<evidence type="ECO:0000256" key="10">
    <source>
        <dbReference type="ARBA" id="ARBA00023157"/>
    </source>
</evidence>
<evidence type="ECO:0000256" key="9">
    <source>
        <dbReference type="ARBA" id="ARBA00023136"/>
    </source>
</evidence>
<dbReference type="InterPro" id="IPR050450">
    <property type="entry name" value="COX15/CtaA_HemeA_synthase"/>
</dbReference>
<sequence length="329" mass="35567">MENSVSETPVNPWIHRFAFLTAALSMFPIVLGAMTTTQDAGMAFPDWPTSDGQGMFSYPWLRLIGDMGTNPDSYAKFLEHGHRLAGILIGLAAIGLAVVCSLKGSTKTLRFLGWGVLFAVIAQGILGGFRVELNERGLAMFHGLFASLVFSLMCITSTVSSKSWYKAEEFETKGTLNGLWFGSVAFFVFLLVQYALGGLIRHPLGTRSPVHEHLGFGVLALILVHVLLFSVLRTKNLWLRRAMRMLLIAVGIQVLLGLVTYAAKFGVPSMGIVAVAQSTGQVVSRTAHMVTGVLVVGASAVLAVRVGRMRKILKLQPATETTPAKDVAF</sequence>
<evidence type="ECO:0000256" key="5">
    <source>
        <dbReference type="ARBA" id="ARBA00022989"/>
    </source>
</evidence>
<dbReference type="GO" id="GO:0016491">
    <property type="term" value="F:oxidoreductase activity"/>
    <property type="evidence" value="ECO:0007669"/>
    <property type="project" value="UniProtKB-KW"/>
</dbReference>
<evidence type="ECO:0000256" key="8">
    <source>
        <dbReference type="ARBA" id="ARBA00023133"/>
    </source>
</evidence>
<evidence type="ECO:0000256" key="1">
    <source>
        <dbReference type="ARBA" id="ARBA00004141"/>
    </source>
</evidence>
<keyword evidence="14" id="KW-1185">Reference proteome</keyword>
<keyword evidence="8" id="KW-0350">Heme biosynthesis</keyword>
<evidence type="ECO:0000256" key="6">
    <source>
        <dbReference type="ARBA" id="ARBA00023002"/>
    </source>
</evidence>
<name>F0SL13_RUBBR</name>
<feature type="transmembrane region" description="Helical" evidence="12">
    <location>
        <begin position="17"/>
        <end position="35"/>
    </location>
</feature>
<reference evidence="14" key="1">
    <citation type="submission" date="2011-02" db="EMBL/GenBank/DDBJ databases">
        <title>The complete genome of Planctomyces brasiliensis DSM 5305.</title>
        <authorList>
            <person name="Lucas S."/>
            <person name="Copeland A."/>
            <person name="Lapidus A."/>
            <person name="Bruce D."/>
            <person name="Goodwin L."/>
            <person name="Pitluck S."/>
            <person name="Kyrpides N."/>
            <person name="Mavromatis K."/>
            <person name="Pagani I."/>
            <person name="Ivanova N."/>
            <person name="Ovchinnikova G."/>
            <person name="Lu M."/>
            <person name="Detter J.C."/>
            <person name="Han C."/>
            <person name="Land M."/>
            <person name="Hauser L."/>
            <person name="Markowitz V."/>
            <person name="Cheng J.-F."/>
            <person name="Hugenholtz P."/>
            <person name="Woyke T."/>
            <person name="Wu D."/>
            <person name="Tindall B."/>
            <person name="Pomrenke H.G."/>
            <person name="Brambilla E."/>
            <person name="Klenk H.-P."/>
            <person name="Eisen J.A."/>
        </authorList>
    </citation>
    <scope>NUCLEOTIDE SEQUENCE [LARGE SCALE GENOMIC DNA]</scope>
    <source>
        <strain evidence="14">ATCC 49424 / DSM 5305 / JCM 21570 / NBRC 103401 / IFAM 1448</strain>
    </source>
</reference>
<dbReference type="eggNOG" id="COG1612">
    <property type="taxonomic scope" value="Bacteria"/>
</dbReference>
<proteinExistence type="predicted"/>
<dbReference type="InterPro" id="IPR003780">
    <property type="entry name" value="COX15/CtaA_fam"/>
</dbReference>
<keyword evidence="2" id="KW-1003">Cell membrane</keyword>
<feature type="transmembrane region" description="Helical" evidence="12">
    <location>
        <begin position="137"/>
        <end position="155"/>
    </location>
</feature>
<evidence type="ECO:0000256" key="2">
    <source>
        <dbReference type="ARBA" id="ARBA00022475"/>
    </source>
</evidence>
<dbReference type="PANTHER" id="PTHR35457">
    <property type="entry name" value="HEME A SYNTHASE"/>
    <property type="match status" value="1"/>
</dbReference>
<keyword evidence="3 12" id="KW-0812">Transmembrane</keyword>
<dbReference type="KEGG" id="pbs:Plabr_2264"/>
<evidence type="ECO:0000313" key="13">
    <source>
        <dbReference type="EMBL" id="ADY59866.1"/>
    </source>
</evidence>
<gene>
    <name evidence="13" type="ordered locus">Plabr_2264</name>
</gene>
<keyword evidence="7" id="KW-0408">Iron</keyword>
<dbReference type="AlphaFoldDB" id="F0SL13"/>
<protein>
    <submittedName>
        <fullName evidence="13">Cytochrome oxidase assembly</fullName>
    </submittedName>
</protein>
<dbReference type="GO" id="GO:0006784">
    <property type="term" value="P:heme A biosynthetic process"/>
    <property type="evidence" value="ECO:0007669"/>
    <property type="project" value="InterPro"/>
</dbReference>
<feature type="transmembrane region" description="Helical" evidence="12">
    <location>
        <begin position="246"/>
        <end position="267"/>
    </location>
</feature>
<feature type="transmembrane region" description="Helical" evidence="12">
    <location>
        <begin position="111"/>
        <end position="131"/>
    </location>
</feature>
<dbReference type="HOGENOM" id="CLU_041525_2_1_0"/>
<evidence type="ECO:0000256" key="11">
    <source>
        <dbReference type="ARBA" id="ARBA00023444"/>
    </source>
</evidence>
<feature type="transmembrane region" description="Helical" evidence="12">
    <location>
        <begin position="287"/>
        <end position="306"/>
    </location>
</feature>
<keyword evidence="10" id="KW-1015">Disulfide bond</keyword>
<evidence type="ECO:0000256" key="12">
    <source>
        <dbReference type="SAM" id="Phobius"/>
    </source>
</evidence>
<dbReference type="PANTHER" id="PTHR35457:SF1">
    <property type="entry name" value="HEME A SYNTHASE"/>
    <property type="match status" value="1"/>
</dbReference>
<keyword evidence="6" id="KW-0560">Oxidoreductase</keyword>
<dbReference type="Pfam" id="PF02628">
    <property type="entry name" value="COX15-CtaA"/>
    <property type="match status" value="1"/>
</dbReference>
<evidence type="ECO:0000256" key="7">
    <source>
        <dbReference type="ARBA" id="ARBA00023004"/>
    </source>
</evidence>
<dbReference type="EMBL" id="CP002546">
    <property type="protein sequence ID" value="ADY59866.1"/>
    <property type="molecule type" value="Genomic_DNA"/>
</dbReference>
<feature type="transmembrane region" description="Helical" evidence="12">
    <location>
        <begin position="216"/>
        <end position="234"/>
    </location>
</feature>
<feature type="transmembrane region" description="Helical" evidence="12">
    <location>
        <begin position="84"/>
        <end position="102"/>
    </location>
</feature>
<feature type="transmembrane region" description="Helical" evidence="12">
    <location>
        <begin position="176"/>
        <end position="196"/>
    </location>
</feature>
<comment type="pathway">
    <text evidence="11">Porphyrin-containing compound metabolism.</text>
</comment>
<dbReference type="GO" id="GO:0016020">
    <property type="term" value="C:membrane"/>
    <property type="evidence" value="ECO:0007669"/>
    <property type="project" value="UniProtKB-SubCell"/>
</dbReference>
<keyword evidence="9 12" id="KW-0472">Membrane</keyword>
<organism evidence="13 14">
    <name type="scientific">Rubinisphaera brasiliensis (strain ATCC 49424 / DSM 5305 / JCM 21570 / IAM 15109 / NBRC 103401 / IFAM 1448)</name>
    <name type="common">Planctomyces brasiliensis</name>
    <dbReference type="NCBI Taxonomy" id="756272"/>
    <lineage>
        <taxon>Bacteria</taxon>
        <taxon>Pseudomonadati</taxon>
        <taxon>Planctomycetota</taxon>
        <taxon>Planctomycetia</taxon>
        <taxon>Planctomycetales</taxon>
        <taxon>Planctomycetaceae</taxon>
        <taxon>Rubinisphaera</taxon>
    </lineage>
</organism>
<dbReference type="OrthoDB" id="128939at2"/>
<keyword evidence="5 12" id="KW-1133">Transmembrane helix</keyword>
<comment type="subcellular location">
    <subcellularLocation>
        <location evidence="1">Membrane</location>
        <topology evidence="1">Multi-pass membrane protein</topology>
    </subcellularLocation>
</comment>
<keyword evidence="4" id="KW-0479">Metal-binding</keyword>
<evidence type="ECO:0000256" key="3">
    <source>
        <dbReference type="ARBA" id="ARBA00022692"/>
    </source>
</evidence>
<accession>F0SL13</accession>
<dbReference type="GO" id="GO:0046872">
    <property type="term" value="F:metal ion binding"/>
    <property type="evidence" value="ECO:0007669"/>
    <property type="project" value="UniProtKB-KW"/>
</dbReference>